<gene>
    <name evidence="1" type="ORF">D9758_014757</name>
</gene>
<reference evidence="1 2" key="1">
    <citation type="journal article" date="2020" name="ISME J.">
        <title>Uncovering the hidden diversity of litter-decomposition mechanisms in mushroom-forming fungi.</title>
        <authorList>
            <person name="Floudas D."/>
            <person name="Bentzer J."/>
            <person name="Ahren D."/>
            <person name="Johansson T."/>
            <person name="Persson P."/>
            <person name="Tunlid A."/>
        </authorList>
    </citation>
    <scope>NUCLEOTIDE SEQUENCE [LARGE SCALE GENOMIC DNA]</scope>
    <source>
        <strain evidence="1 2">CBS 291.85</strain>
    </source>
</reference>
<protein>
    <submittedName>
        <fullName evidence="1">Uncharacterized protein</fullName>
    </submittedName>
</protein>
<accession>A0A8H5CHP1</accession>
<evidence type="ECO:0000313" key="2">
    <source>
        <dbReference type="Proteomes" id="UP000559256"/>
    </source>
</evidence>
<dbReference type="AlphaFoldDB" id="A0A8H5CHP1"/>
<dbReference type="Proteomes" id="UP000559256">
    <property type="component" value="Unassembled WGS sequence"/>
</dbReference>
<evidence type="ECO:0000313" key="1">
    <source>
        <dbReference type="EMBL" id="KAF5341454.1"/>
    </source>
</evidence>
<comment type="caution">
    <text evidence="1">The sequence shown here is derived from an EMBL/GenBank/DDBJ whole genome shotgun (WGS) entry which is preliminary data.</text>
</comment>
<dbReference type="EMBL" id="JAACJM010000164">
    <property type="protein sequence ID" value="KAF5341454.1"/>
    <property type="molecule type" value="Genomic_DNA"/>
</dbReference>
<name>A0A8H5CHP1_9AGAR</name>
<sequence>MSSATGSEHFLHSLQAIHSKQLFEAACITVIVYNFALTFGKMSCCKLISRSTLTIPQNLNSS</sequence>
<organism evidence="1 2">
    <name type="scientific">Tetrapyrgos nigripes</name>
    <dbReference type="NCBI Taxonomy" id="182062"/>
    <lineage>
        <taxon>Eukaryota</taxon>
        <taxon>Fungi</taxon>
        <taxon>Dikarya</taxon>
        <taxon>Basidiomycota</taxon>
        <taxon>Agaricomycotina</taxon>
        <taxon>Agaricomycetes</taxon>
        <taxon>Agaricomycetidae</taxon>
        <taxon>Agaricales</taxon>
        <taxon>Marasmiineae</taxon>
        <taxon>Marasmiaceae</taxon>
        <taxon>Tetrapyrgos</taxon>
    </lineage>
</organism>
<keyword evidence="2" id="KW-1185">Reference proteome</keyword>
<proteinExistence type="predicted"/>